<dbReference type="Proteomes" id="UP000540787">
    <property type="component" value="Unassembled WGS sequence"/>
</dbReference>
<keyword evidence="2" id="KW-1185">Reference proteome</keyword>
<sequence length="97" mass="11092">MISGITMLETAEWFAERLSAWCVVEADGKRYNFRLSDTRRLPDIVGVLINQQGTEIADNAIGWRYNLPKKTSTQMPSDSMTRFPDKVCKVYFLRGAN</sequence>
<dbReference type="AlphaFoldDB" id="A0A7W9WZN4"/>
<gene>
    <name evidence="1" type="ORF">HD842_001842</name>
</gene>
<evidence type="ECO:0000313" key="1">
    <source>
        <dbReference type="EMBL" id="MBB6133731.1"/>
    </source>
</evidence>
<name>A0A7W9WZN4_9BURK</name>
<comment type="caution">
    <text evidence="1">The sequence shown here is derived from an EMBL/GenBank/DDBJ whole genome shotgun (WGS) entry which is preliminary data.</text>
</comment>
<protein>
    <submittedName>
        <fullName evidence="1">Uncharacterized protein</fullName>
    </submittedName>
</protein>
<organism evidence="1 2">
    <name type="scientific">Massilia aurea</name>
    <dbReference type="NCBI Taxonomy" id="373040"/>
    <lineage>
        <taxon>Bacteria</taxon>
        <taxon>Pseudomonadati</taxon>
        <taxon>Pseudomonadota</taxon>
        <taxon>Betaproteobacteria</taxon>
        <taxon>Burkholderiales</taxon>
        <taxon>Oxalobacteraceae</taxon>
        <taxon>Telluria group</taxon>
        <taxon>Massilia</taxon>
    </lineage>
</organism>
<evidence type="ECO:0000313" key="2">
    <source>
        <dbReference type="Proteomes" id="UP000540787"/>
    </source>
</evidence>
<reference evidence="1 2" key="1">
    <citation type="submission" date="2020-08" db="EMBL/GenBank/DDBJ databases">
        <title>The Agave Microbiome: Exploring the role of microbial communities in plant adaptations to desert environments.</title>
        <authorList>
            <person name="Partida-Martinez L.P."/>
        </authorList>
    </citation>
    <scope>NUCLEOTIDE SEQUENCE [LARGE SCALE GENOMIC DNA]</scope>
    <source>
        <strain evidence="1 2">AT3.2</strain>
    </source>
</reference>
<dbReference type="EMBL" id="JACHBX010000001">
    <property type="protein sequence ID" value="MBB6133731.1"/>
    <property type="molecule type" value="Genomic_DNA"/>
</dbReference>
<proteinExistence type="predicted"/>
<accession>A0A7W9WZN4</accession>